<feature type="domain" description="DNA replication/recombination mediator RecO N-terminal" evidence="4">
    <location>
        <begin position="1"/>
        <end position="77"/>
    </location>
</feature>
<evidence type="ECO:0000256" key="2">
    <source>
        <dbReference type="ARBA" id="ARBA00023172"/>
    </source>
</evidence>
<dbReference type="Proteomes" id="UP000178065">
    <property type="component" value="Unassembled WGS sequence"/>
</dbReference>
<dbReference type="InterPro" id="IPR012340">
    <property type="entry name" value="NA-bd_OB-fold"/>
</dbReference>
<organism evidence="5 6">
    <name type="scientific">Candidatus Wildermuthbacteria bacterium RIFCSPHIGHO2_01_FULL_49_22b</name>
    <dbReference type="NCBI Taxonomy" id="1802448"/>
    <lineage>
        <taxon>Bacteria</taxon>
        <taxon>Candidatus Wildermuthiibacteriota</taxon>
    </lineage>
</organism>
<dbReference type="GO" id="GO:0043590">
    <property type="term" value="C:bacterial nucleoid"/>
    <property type="evidence" value="ECO:0007669"/>
    <property type="project" value="TreeGrafter"/>
</dbReference>
<evidence type="ECO:0000256" key="1">
    <source>
        <dbReference type="ARBA" id="ARBA00022763"/>
    </source>
</evidence>
<dbReference type="InterPro" id="IPR037278">
    <property type="entry name" value="ARFGAP/RecO"/>
</dbReference>
<evidence type="ECO:0000313" key="5">
    <source>
        <dbReference type="EMBL" id="OHA64906.1"/>
    </source>
</evidence>
<dbReference type="STRING" id="1802448.A2672_02400"/>
<dbReference type="EMBL" id="MHTT01000026">
    <property type="protein sequence ID" value="OHA64906.1"/>
    <property type="molecule type" value="Genomic_DNA"/>
</dbReference>
<dbReference type="PANTHER" id="PTHR33991:SF1">
    <property type="entry name" value="DNA REPAIR PROTEIN RECO"/>
    <property type="match status" value="1"/>
</dbReference>
<dbReference type="Gene3D" id="2.40.50.140">
    <property type="entry name" value="Nucleic acid-binding proteins"/>
    <property type="match status" value="1"/>
</dbReference>
<dbReference type="AlphaFoldDB" id="A0A1G2QWF3"/>
<evidence type="ECO:0000259" key="4">
    <source>
        <dbReference type="Pfam" id="PF11967"/>
    </source>
</evidence>
<dbReference type="InterPro" id="IPR022572">
    <property type="entry name" value="DNA_rep/recomb_RecO_N"/>
</dbReference>
<dbReference type="SUPFAM" id="SSF57863">
    <property type="entry name" value="ArfGap/RecO-like zinc finger"/>
    <property type="match status" value="1"/>
</dbReference>
<evidence type="ECO:0000256" key="3">
    <source>
        <dbReference type="ARBA" id="ARBA00023204"/>
    </source>
</evidence>
<reference evidence="5 6" key="1">
    <citation type="journal article" date="2016" name="Nat. Commun.">
        <title>Thousands of microbial genomes shed light on interconnected biogeochemical processes in an aquifer system.</title>
        <authorList>
            <person name="Anantharaman K."/>
            <person name="Brown C.T."/>
            <person name="Hug L.A."/>
            <person name="Sharon I."/>
            <person name="Castelle C.J."/>
            <person name="Probst A.J."/>
            <person name="Thomas B.C."/>
            <person name="Singh A."/>
            <person name="Wilkins M.J."/>
            <person name="Karaoz U."/>
            <person name="Brodie E.L."/>
            <person name="Williams K.H."/>
            <person name="Hubbard S.S."/>
            <person name="Banfield J.F."/>
        </authorList>
    </citation>
    <scope>NUCLEOTIDE SEQUENCE [LARGE SCALE GENOMIC DNA]</scope>
</reference>
<dbReference type="PANTHER" id="PTHR33991">
    <property type="entry name" value="DNA REPAIR PROTEIN RECO"/>
    <property type="match status" value="1"/>
</dbReference>
<accession>A0A1G2QWF3</accession>
<dbReference type="InterPro" id="IPR003717">
    <property type="entry name" value="RecO"/>
</dbReference>
<dbReference type="Pfam" id="PF02565">
    <property type="entry name" value="RecO_C"/>
    <property type="match status" value="1"/>
</dbReference>
<name>A0A1G2QWF3_9BACT</name>
<gene>
    <name evidence="5" type="ORF">A2672_02400</name>
</gene>
<keyword evidence="3" id="KW-0234">DNA repair</keyword>
<protein>
    <submittedName>
        <fullName evidence="5">DNA repair protein RecO</fullName>
    </submittedName>
</protein>
<keyword evidence="2" id="KW-0233">DNA recombination</keyword>
<dbReference type="GO" id="GO:0006310">
    <property type="term" value="P:DNA recombination"/>
    <property type="evidence" value="ECO:0007669"/>
    <property type="project" value="UniProtKB-KW"/>
</dbReference>
<dbReference type="NCBIfam" id="TIGR00613">
    <property type="entry name" value="reco"/>
    <property type="match status" value="1"/>
</dbReference>
<evidence type="ECO:0000313" key="6">
    <source>
        <dbReference type="Proteomes" id="UP000178065"/>
    </source>
</evidence>
<dbReference type="Pfam" id="PF11967">
    <property type="entry name" value="RecO_N"/>
    <property type="match status" value="1"/>
</dbReference>
<proteinExistence type="predicted"/>
<keyword evidence="1" id="KW-0227">DNA damage</keyword>
<dbReference type="GO" id="GO:0006302">
    <property type="term" value="P:double-strand break repair"/>
    <property type="evidence" value="ECO:0007669"/>
    <property type="project" value="TreeGrafter"/>
</dbReference>
<comment type="caution">
    <text evidence="5">The sequence shown here is derived from an EMBL/GenBank/DDBJ whole genome shotgun (WGS) entry which is preliminary data.</text>
</comment>
<dbReference type="SUPFAM" id="SSF50249">
    <property type="entry name" value="Nucleic acid-binding proteins"/>
    <property type="match status" value="1"/>
</dbReference>
<sequence>MAFHYKTQGIILKQRDAGEANRVVTVFTKEYGKLTLWAVSVRKITSKLRGGLELFCLSQLEFVQGRHKKVLVEAVCVEQHASLIGDLARLQAASHMVRLIDQHLPEEEKSHEAWNLLCSSLASLENGSPPRAAYQSFSPRFMALAGYGNKPIA</sequence>